<evidence type="ECO:0000313" key="2">
    <source>
        <dbReference type="EMBL" id="KAK7429965.1"/>
    </source>
</evidence>
<reference evidence="2 3" key="1">
    <citation type="journal article" date="2025" name="Microbiol. Resour. Announc.">
        <title>Draft genome sequences for Neonectria magnoliae and Neonectria punicea, canker pathogens of Liriodendron tulipifera and Acer saccharum in West Virginia.</title>
        <authorList>
            <person name="Petronek H.M."/>
            <person name="Kasson M.T."/>
            <person name="Metheny A.M."/>
            <person name="Stauder C.M."/>
            <person name="Lovett B."/>
            <person name="Lynch S.C."/>
            <person name="Garnas J.R."/>
            <person name="Kasson L.R."/>
            <person name="Stajich J.E."/>
        </authorList>
    </citation>
    <scope>NUCLEOTIDE SEQUENCE [LARGE SCALE GENOMIC DNA]</scope>
    <source>
        <strain evidence="2 3">NRRL 64651</strain>
    </source>
</reference>
<proteinExistence type="predicted"/>
<feature type="compositionally biased region" description="Basic residues" evidence="1">
    <location>
        <begin position="147"/>
        <end position="163"/>
    </location>
</feature>
<feature type="region of interest" description="Disordered" evidence="1">
    <location>
        <begin position="102"/>
        <end position="163"/>
    </location>
</feature>
<evidence type="ECO:0000256" key="1">
    <source>
        <dbReference type="SAM" id="MobiDB-lite"/>
    </source>
</evidence>
<gene>
    <name evidence="2" type="ORF">QQZ08_003587</name>
</gene>
<organism evidence="2 3">
    <name type="scientific">Neonectria magnoliae</name>
    <dbReference type="NCBI Taxonomy" id="2732573"/>
    <lineage>
        <taxon>Eukaryota</taxon>
        <taxon>Fungi</taxon>
        <taxon>Dikarya</taxon>
        <taxon>Ascomycota</taxon>
        <taxon>Pezizomycotina</taxon>
        <taxon>Sordariomycetes</taxon>
        <taxon>Hypocreomycetidae</taxon>
        <taxon>Hypocreales</taxon>
        <taxon>Nectriaceae</taxon>
        <taxon>Neonectria</taxon>
    </lineage>
</organism>
<feature type="compositionally biased region" description="Basic and acidic residues" evidence="1">
    <location>
        <begin position="135"/>
        <end position="146"/>
    </location>
</feature>
<feature type="region of interest" description="Disordered" evidence="1">
    <location>
        <begin position="32"/>
        <end position="56"/>
    </location>
</feature>
<comment type="caution">
    <text evidence="2">The sequence shown here is derived from an EMBL/GenBank/DDBJ whole genome shotgun (WGS) entry which is preliminary data.</text>
</comment>
<evidence type="ECO:0000313" key="3">
    <source>
        <dbReference type="Proteomes" id="UP001498421"/>
    </source>
</evidence>
<accession>A0ABR1IAD0</accession>
<keyword evidence="3" id="KW-1185">Reference proteome</keyword>
<name>A0ABR1IAD0_9HYPO</name>
<dbReference type="EMBL" id="JAZAVK010000024">
    <property type="protein sequence ID" value="KAK7429965.1"/>
    <property type="molecule type" value="Genomic_DNA"/>
</dbReference>
<dbReference type="Proteomes" id="UP001498421">
    <property type="component" value="Unassembled WGS sequence"/>
</dbReference>
<sequence length="163" mass="17910">MTSSGACYREEDLAQMGVHINTTGWIQVQRRHPAPSAGNTWMGGQAPGPSTGQQSLSVEDIVALVHQHGSEDPWDCIAAVQAPEATAVNWYDTRQRQYQYHNYETDRRLPSDLGAGNIGSTRADHGSQESNGRLKSSERVEGESRTGKPKNHHKSHPSCKHVP</sequence>
<protein>
    <submittedName>
        <fullName evidence="2">Uncharacterized protein</fullName>
    </submittedName>
</protein>